<evidence type="ECO:0000313" key="3">
    <source>
        <dbReference type="Proteomes" id="UP001370758"/>
    </source>
</evidence>
<comment type="caution">
    <text evidence="2">The sequence shown here is derived from an EMBL/GenBank/DDBJ whole genome shotgun (WGS) entry which is preliminary data.</text>
</comment>
<sequence>MGRRQKEMQVIIEKYRGSVVQTEADLESEEGPGSSGSEEGGSGPFKEPVHRFHTPELTLDEMIHFDPSNSMEDDGGEIDLQDRQPGTEEYAQYAQYAQDILLQHARSLVADILLVDRIMQMVRANMSLVAPVYRAEWGRLLRSLEELEERWDEEHRWCLTNCVCGQGCE</sequence>
<accession>A0AAV9VT28</accession>
<organism evidence="2 3">
    <name type="scientific">Arthrobotrys musiformis</name>
    <dbReference type="NCBI Taxonomy" id="47236"/>
    <lineage>
        <taxon>Eukaryota</taxon>
        <taxon>Fungi</taxon>
        <taxon>Dikarya</taxon>
        <taxon>Ascomycota</taxon>
        <taxon>Pezizomycotina</taxon>
        <taxon>Orbiliomycetes</taxon>
        <taxon>Orbiliales</taxon>
        <taxon>Orbiliaceae</taxon>
        <taxon>Arthrobotrys</taxon>
    </lineage>
</organism>
<gene>
    <name evidence="2" type="ORF">TWF481_002829</name>
</gene>
<name>A0AAV9VT28_9PEZI</name>
<dbReference type="AlphaFoldDB" id="A0AAV9VT28"/>
<proteinExistence type="predicted"/>
<evidence type="ECO:0000256" key="1">
    <source>
        <dbReference type="SAM" id="MobiDB-lite"/>
    </source>
</evidence>
<evidence type="ECO:0000313" key="2">
    <source>
        <dbReference type="EMBL" id="KAK6495783.1"/>
    </source>
</evidence>
<reference evidence="2 3" key="1">
    <citation type="submission" date="2023-08" db="EMBL/GenBank/DDBJ databases">
        <authorList>
            <person name="Palmer J.M."/>
        </authorList>
    </citation>
    <scope>NUCLEOTIDE SEQUENCE [LARGE SCALE GENOMIC DNA]</scope>
    <source>
        <strain evidence="2 3">TWF481</strain>
    </source>
</reference>
<dbReference type="EMBL" id="JAVHJL010000012">
    <property type="protein sequence ID" value="KAK6495783.1"/>
    <property type="molecule type" value="Genomic_DNA"/>
</dbReference>
<keyword evidence="3" id="KW-1185">Reference proteome</keyword>
<protein>
    <submittedName>
        <fullName evidence="2">Uncharacterized protein</fullName>
    </submittedName>
</protein>
<feature type="region of interest" description="Disordered" evidence="1">
    <location>
        <begin position="19"/>
        <end position="50"/>
    </location>
</feature>
<dbReference type="Proteomes" id="UP001370758">
    <property type="component" value="Unassembled WGS sequence"/>
</dbReference>